<proteinExistence type="inferred from homology"/>
<sequence length="110" mass="12378">MQFSVLYLISIFSAKSEARYNMLDDRRRSMGPEAQVSLHVFFPSWDGLKTFLSLPRQSLQCSPSIGTKGFVRSYKNLHFYWILGAGHYVPVDQPCIALSMIGSITQSPAS</sequence>
<dbReference type="GO" id="GO:0004185">
    <property type="term" value="F:serine-type carboxypeptidase activity"/>
    <property type="evidence" value="ECO:0007669"/>
    <property type="project" value="InterPro"/>
</dbReference>
<evidence type="ECO:0000256" key="1">
    <source>
        <dbReference type="ARBA" id="ARBA00009431"/>
    </source>
</evidence>
<dbReference type="Proteomes" id="UP001341281">
    <property type="component" value="Chromosome 02"/>
</dbReference>
<keyword evidence="3" id="KW-1185">Reference proteome</keyword>
<dbReference type="EMBL" id="CP144746">
    <property type="protein sequence ID" value="WVZ57190.1"/>
    <property type="molecule type" value="Genomic_DNA"/>
</dbReference>
<comment type="similarity">
    <text evidence="1">Belongs to the peptidase S10 family.</text>
</comment>
<dbReference type="AlphaFoldDB" id="A0AAQ3WC22"/>
<gene>
    <name evidence="2" type="ORF">U9M48_007604</name>
</gene>
<dbReference type="InterPro" id="IPR001563">
    <property type="entry name" value="Peptidase_S10"/>
</dbReference>
<protein>
    <submittedName>
        <fullName evidence="2">Uncharacterized protein</fullName>
    </submittedName>
</protein>
<dbReference type="InterPro" id="IPR029058">
    <property type="entry name" value="AB_hydrolase_fold"/>
</dbReference>
<organism evidence="2 3">
    <name type="scientific">Paspalum notatum var. saurae</name>
    <dbReference type="NCBI Taxonomy" id="547442"/>
    <lineage>
        <taxon>Eukaryota</taxon>
        <taxon>Viridiplantae</taxon>
        <taxon>Streptophyta</taxon>
        <taxon>Embryophyta</taxon>
        <taxon>Tracheophyta</taxon>
        <taxon>Spermatophyta</taxon>
        <taxon>Magnoliopsida</taxon>
        <taxon>Liliopsida</taxon>
        <taxon>Poales</taxon>
        <taxon>Poaceae</taxon>
        <taxon>PACMAD clade</taxon>
        <taxon>Panicoideae</taxon>
        <taxon>Andropogonodae</taxon>
        <taxon>Paspaleae</taxon>
        <taxon>Paspalinae</taxon>
        <taxon>Paspalum</taxon>
    </lineage>
</organism>
<dbReference type="Gene3D" id="3.40.50.1820">
    <property type="entry name" value="alpha/beta hydrolase"/>
    <property type="match status" value="1"/>
</dbReference>
<evidence type="ECO:0000313" key="2">
    <source>
        <dbReference type="EMBL" id="WVZ57190.1"/>
    </source>
</evidence>
<reference evidence="2 3" key="1">
    <citation type="submission" date="2024-02" db="EMBL/GenBank/DDBJ databases">
        <title>High-quality chromosome-scale genome assembly of Pensacola bahiagrass (Paspalum notatum Flugge var. saurae).</title>
        <authorList>
            <person name="Vega J.M."/>
            <person name="Podio M."/>
            <person name="Orjuela J."/>
            <person name="Siena L.A."/>
            <person name="Pessino S.C."/>
            <person name="Combes M.C."/>
            <person name="Mariac C."/>
            <person name="Albertini E."/>
            <person name="Pupilli F."/>
            <person name="Ortiz J.P.A."/>
            <person name="Leblanc O."/>
        </authorList>
    </citation>
    <scope>NUCLEOTIDE SEQUENCE [LARGE SCALE GENOMIC DNA]</scope>
    <source>
        <strain evidence="2">R1</strain>
        <tissue evidence="2">Leaf</tissue>
    </source>
</reference>
<name>A0AAQ3WC22_PASNO</name>
<accession>A0AAQ3WC22</accession>
<dbReference type="GO" id="GO:0006508">
    <property type="term" value="P:proteolysis"/>
    <property type="evidence" value="ECO:0007669"/>
    <property type="project" value="InterPro"/>
</dbReference>
<dbReference type="Pfam" id="PF00450">
    <property type="entry name" value="Peptidase_S10"/>
    <property type="match status" value="1"/>
</dbReference>
<dbReference type="SUPFAM" id="SSF53474">
    <property type="entry name" value="alpha/beta-Hydrolases"/>
    <property type="match status" value="1"/>
</dbReference>
<evidence type="ECO:0000313" key="3">
    <source>
        <dbReference type="Proteomes" id="UP001341281"/>
    </source>
</evidence>